<keyword evidence="5 6" id="KW-0472">Membrane</keyword>
<protein>
    <recommendedName>
        <fullName evidence="7">3-oxo-5-alpha-steroid 4-dehydrogenase C-terminal domain-containing protein</fullName>
    </recommendedName>
</protein>
<feature type="transmembrane region" description="Helical" evidence="6">
    <location>
        <begin position="85"/>
        <end position="105"/>
    </location>
</feature>
<comment type="similarity">
    <text evidence="2">Belongs to the steroid 5-alpha reductase family.</text>
</comment>
<dbReference type="GO" id="GO:0016020">
    <property type="term" value="C:membrane"/>
    <property type="evidence" value="ECO:0007669"/>
    <property type="project" value="UniProtKB-SubCell"/>
</dbReference>
<dbReference type="HOGENOM" id="CLU_065395_0_0_1"/>
<evidence type="ECO:0000256" key="2">
    <source>
        <dbReference type="ARBA" id="ARBA00007742"/>
    </source>
</evidence>
<dbReference type="PANTHER" id="PTHR10556:SF43">
    <property type="entry name" value="STEROID 5-ALPHA-REDUCTASE DET2"/>
    <property type="match status" value="1"/>
</dbReference>
<dbReference type="AlphaFoldDB" id="A0A0A1T8Y5"/>
<gene>
    <name evidence="8" type="ORF">VHEMI01944</name>
</gene>
<dbReference type="PIRSF" id="PIRSF015596">
    <property type="entry name" value="5_alpha-SR2"/>
    <property type="match status" value="1"/>
</dbReference>
<dbReference type="OrthoDB" id="5788137at2759"/>
<organism evidence="8 9">
    <name type="scientific">[Torrubiella] hemipterigena</name>
    <dbReference type="NCBI Taxonomy" id="1531966"/>
    <lineage>
        <taxon>Eukaryota</taxon>
        <taxon>Fungi</taxon>
        <taxon>Dikarya</taxon>
        <taxon>Ascomycota</taxon>
        <taxon>Pezizomycotina</taxon>
        <taxon>Sordariomycetes</taxon>
        <taxon>Hypocreomycetidae</taxon>
        <taxon>Hypocreales</taxon>
        <taxon>Clavicipitaceae</taxon>
        <taxon>Clavicipitaceae incertae sedis</taxon>
        <taxon>'Torrubiella' clade</taxon>
    </lineage>
</organism>
<name>A0A0A1T8Y5_9HYPO</name>
<evidence type="ECO:0000256" key="4">
    <source>
        <dbReference type="ARBA" id="ARBA00022989"/>
    </source>
</evidence>
<keyword evidence="3 6" id="KW-0812">Transmembrane</keyword>
<reference evidence="8 9" key="1">
    <citation type="journal article" date="2015" name="Genome Announc.">
        <title>Draft Genome Sequence and Gene Annotation of the Entomopathogenic Fungus Verticillium hemipterigenum.</title>
        <authorList>
            <person name="Horn F."/>
            <person name="Habel A."/>
            <person name="Scharf D.H."/>
            <person name="Dworschak J."/>
            <person name="Brakhage A.A."/>
            <person name="Guthke R."/>
            <person name="Hertweck C."/>
            <person name="Linde J."/>
        </authorList>
    </citation>
    <scope>NUCLEOTIDE SEQUENCE [LARGE SCALE GENOMIC DNA]</scope>
</reference>
<evidence type="ECO:0000256" key="1">
    <source>
        <dbReference type="ARBA" id="ARBA00004141"/>
    </source>
</evidence>
<dbReference type="Pfam" id="PF02544">
    <property type="entry name" value="Steroid_dh"/>
    <property type="match status" value="1"/>
</dbReference>
<evidence type="ECO:0000313" key="9">
    <source>
        <dbReference type="Proteomes" id="UP000039046"/>
    </source>
</evidence>
<comment type="subcellular location">
    <subcellularLocation>
        <location evidence="1">Membrane</location>
        <topology evidence="1">Multi-pass membrane protein</topology>
    </subcellularLocation>
</comment>
<evidence type="ECO:0000313" key="8">
    <source>
        <dbReference type="EMBL" id="CEJ81834.1"/>
    </source>
</evidence>
<feature type="domain" description="3-oxo-5-alpha-steroid 4-dehydrogenase C-terminal" evidence="7">
    <location>
        <begin position="211"/>
        <end position="294"/>
    </location>
</feature>
<feature type="transmembrane region" description="Helical" evidence="6">
    <location>
        <begin position="52"/>
        <end position="73"/>
    </location>
</feature>
<dbReference type="STRING" id="1531966.A0A0A1T8Y5"/>
<dbReference type="GO" id="GO:0003865">
    <property type="term" value="F:3-oxo-5-alpha-steroid 4-dehydrogenase activity"/>
    <property type="evidence" value="ECO:0007669"/>
    <property type="project" value="InterPro"/>
</dbReference>
<feature type="transmembrane region" description="Helical" evidence="6">
    <location>
        <begin position="117"/>
        <end position="140"/>
    </location>
</feature>
<accession>A0A0A1T8Y5</accession>
<dbReference type="Proteomes" id="UP000039046">
    <property type="component" value="Unassembled WGS sequence"/>
</dbReference>
<dbReference type="InterPro" id="IPR039357">
    <property type="entry name" value="SRD5A/TECR"/>
</dbReference>
<feature type="transmembrane region" description="Helical" evidence="6">
    <location>
        <begin position="20"/>
        <end position="40"/>
    </location>
</feature>
<dbReference type="InterPro" id="IPR001104">
    <property type="entry name" value="3-oxo-5_a-steroid_4-DH_C"/>
</dbReference>
<keyword evidence="4 6" id="KW-1133">Transmembrane helix</keyword>
<evidence type="ECO:0000256" key="5">
    <source>
        <dbReference type="ARBA" id="ARBA00023136"/>
    </source>
</evidence>
<dbReference type="EMBL" id="CDHN01000001">
    <property type="protein sequence ID" value="CEJ81834.1"/>
    <property type="molecule type" value="Genomic_DNA"/>
</dbReference>
<evidence type="ECO:0000256" key="6">
    <source>
        <dbReference type="SAM" id="Phobius"/>
    </source>
</evidence>
<evidence type="ECO:0000259" key="7">
    <source>
        <dbReference type="Pfam" id="PF02544"/>
    </source>
</evidence>
<dbReference type="PROSITE" id="PS50244">
    <property type="entry name" value="S5A_REDUCTASE"/>
    <property type="match status" value="1"/>
</dbReference>
<dbReference type="GO" id="GO:0008202">
    <property type="term" value="P:steroid metabolic process"/>
    <property type="evidence" value="ECO:0007669"/>
    <property type="project" value="InterPro"/>
</dbReference>
<dbReference type="PANTHER" id="PTHR10556">
    <property type="entry name" value="3-OXO-5-ALPHA-STEROID 4-DEHYDROGENASE"/>
    <property type="match status" value="1"/>
</dbReference>
<dbReference type="InterPro" id="IPR016636">
    <property type="entry name" value="3-oxo-5-alpha-steroid_4-DH"/>
</dbReference>
<proteinExistence type="inferred from homology"/>
<feature type="transmembrane region" description="Helical" evidence="6">
    <location>
        <begin position="160"/>
        <end position="177"/>
    </location>
</feature>
<evidence type="ECO:0000256" key="3">
    <source>
        <dbReference type="ARBA" id="ARBA00022692"/>
    </source>
</evidence>
<keyword evidence="9" id="KW-1185">Reference proteome</keyword>
<sequence length="295" mass="33417">MPIIQDWIPPTRENYETLLFGWQIAYPIIGSLQWVIKWYGMGKTSEASPLNIPGRIAWMAMECPGFLTLLYIMRTLPAEHGITDLPWQNLVLAGLFVIHYLNRAVIFPLIQPSMAPIHISVAAMAMGFQVCNATSIASWLAAYGPVTAEAWKSQSSIPQFALGLLVFYAGLAGNYFHDEELREIRRREQRRQDKIRAEQGKNGDSDVAQAPITKHYAIPEAGLFRYMLFPHYFCEWIEWLGFWIAAGLTCTPARAFFINEVFSMLPRAVNGKAWYIAKFGEDKVGKKWAVIPGVI</sequence>